<dbReference type="EMBL" id="GBXM01075735">
    <property type="protein sequence ID" value="JAH32842.1"/>
    <property type="molecule type" value="Transcribed_RNA"/>
</dbReference>
<accession>A0A0E9RVM3</accession>
<reference evidence="1" key="1">
    <citation type="submission" date="2014-11" db="EMBL/GenBank/DDBJ databases">
        <authorList>
            <person name="Amaro Gonzalez C."/>
        </authorList>
    </citation>
    <scope>NUCLEOTIDE SEQUENCE</scope>
</reference>
<sequence length="35" mass="4105">MFRKEHSNHIFVLSHLKGLKGVHFRTDQVQAETGR</sequence>
<protein>
    <submittedName>
        <fullName evidence="1">Uncharacterized protein</fullName>
    </submittedName>
</protein>
<proteinExistence type="predicted"/>
<evidence type="ECO:0000313" key="1">
    <source>
        <dbReference type="EMBL" id="JAH32842.1"/>
    </source>
</evidence>
<organism evidence="1">
    <name type="scientific">Anguilla anguilla</name>
    <name type="common">European freshwater eel</name>
    <name type="synonym">Muraena anguilla</name>
    <dbReference type="NCBI Taxonomy" id="7936"/>
    <lineage>
        <taxon>Eukaryota</taxon>
        <taxon>Metazoa</taxon>
        <taxon>Chordata</taxon>
        <taxon>Craniata</taxon>
        <taxon>Vertebrata</taxon>
        <taxon>Euteleostomi</taxon>
        <taxon>Actinopterygii</taxon>
        <taxon>Neopterygii</taxon>
        <taxon>Teleostei</taxon>
        <taxon>Anguilliformes</taxon>
        <taxon>Anguillidae</taxon>
        <taxon>Anguilla</taxon>
    </lineage>
</organism>
<name>A0A0E9RVM3_ANGAN</name>
<reference evidence="1" key="2">
    <citation type="journal article" date="2015" name="Fish Shellfish Immunol.">
        <title>Early steps in the European eel (Anguilla anguilla)-Vibrio vulnificus interaction in the gills: Role of the RtxA13 toxin.</title>
        <authorList>
            <person name="Callol A."/>
            <person name="Pajuelo D."/>
            <person name="Ebbesson L."/>
            <person name="Teles M."/>
            <person name="MacKenzie S."/>
            <person name="Amaro C."/>
        </authorList>
    </citation>
    <scope>NUCLEOTIDE SEQUENCE</scope>
</reference>
<dbReference type="AlphaFoldDB" id="A0A0E9RVM3"/>